<dbReference type="EMBL" id="CM010724">
    <property type="protein sequence ID" value="RZC80042.1"/>
    <property type="molecule type" value="Genomic_DNA"/>
</dbReference>
<sequence>MYEIGESSNVSLNHEIELEAYKIKCQGTKYIGMKEQIKGLIEEGIVMSQEEYGRTGKNLSLGGAEFLKPEGSVKDRVAVKIIQEALDSGELVRGGVVTEGSADTTAISLATVAAAYGCKCHVVVPDDVAIEKTHEEAEGRRLKNPFDTITEGVGINRLMMSKLDGAFRCTDMEAIEMP</sequence>
<dbReference type="PANTHER" id="PTHR10314">
    <property type="entry name" value="CYSTATHIONINE BETA-SYNTHASE"/>
    <property type="match status" value="1"/>
</dbReference>
<dbReference type="AlphaFoldDB" id="A0A4Y7L5X8"/>
<dbReference type="InterPro" id="IPR036052">
    <property type="entry name" value="TrpB-like_PALP_sf"/>
</dbReference>
<dbReference type="STRING" id="3469.A0A4Y7L5X8"/>
<reference evidence="2 3" key="1">
    <citation type="journal article" date="2018" name="Science">
        <title>The opium poppy genome and morphinan production.</title>
        <authorList>
            <person name="Guo L."/>
            <person name="Winzer T."/>
            <person name="Yang X."/>
            <person name="Li Y."/>
            <person name="Ning Z."/>
            <person name="He Z."/>
            <person name="Teodor R."/>
            <person name="Lu Y."/>
            <person name="Bowser T.A."/>
            <person name="Graham I.A."/>
            <person name="Ye K."/>
        </authorList>
    </citation>
    <scope>NUCLEOTIDE SEQUENCE [LARGE SCALE GENOMIC DNA]</scope>
    <source>
        <strain evidence="3">cv. HN1</strain>
        <tissue evidence="2">Leaves</tissue>
    </source>
</reference>
<dbReference type="InterPro" id="IPR001926">
    <property type="entry name" value="TrpB-like_PALP"/>
</dbReference>
<keyword evidence="3" id="KW-1185">Reference proteome</keyword>
<dbReference type="SUPFAM" id="SSF53686">
    <property type="entry name" value="Tryptophan synthase beta subunit-like PLP-dependent enzymes"/>
    <property type="match status" value="1"/>
</dbReference>
<evidence type="ECO:0000313" key="3">
    <source>
        <dbReference type="Proteomes" id="UP000316621"/>
    </source>
</evidence>
<gene>
    <name evidence="2" type="ORF">C5167_042620</name>
</gene>
<organism evidence="2 3">
    <name type="scientific">Papaver somniferum</name>
    <name type="common">Opium poppy</name>
    <dbReference type="NCBI Taxonomy" id="3469"/>
    <lineage>
        <taxon>Eukaryota</taxon>
        <taxon>Viridiplantae</taxon>
        <taxon>Streptophyta</taxon>
        <taxon>Embryophyta</taxon>
        <taxon>Tracheophyta</taxon>
        <taxon>Spermatophyta</taxon>
        <taxon>Magnoliopsida</taxon>
        <taxon>Ranunculales</taxon>
        <taxon>Papaveraceae</taxon>
        <taxon>Papaveroideae</taxon>
        <taxon>Papaver</taxon>
    </lineage>
</organism>
<dbReference type="Proteomes" id="UP000316621">
    <property type="component" value="Chromosome 10"/>
</dbReference>
<protein>
    <recommendedName>
        <fullName evidence="1">Tryptophan synthase beta chain-like PALP domain-containing protein</fullName>
    </recommendedName>
</protein>
<accession>A0A4Y7L5X8</accession>
<dbReference type="Pfam" id="PF00291">
    <property type="entry name" value="PALP"/>
    <property type="match status" value="1"/>
</dbReference>
<evidence type="ECO:0000259" key="1">
    <source>
        <dbReference type="Pfam" id="PF00291"/>
    </source>
</evidence>
<name>A0A4Y7L5X8_PAPSO</name>
<dbReference type="Gene3D" id="3.40.50.1100">
    <property type="match status" value="1"/>
</dbReference>
<proteinExistence type="predicted"/>
<feature type="domain" description="Tryptophan synthase beta chain-like PALP" evidence="1">
    <location>
        <begin position="65"/>
        <end position="132"/>
    </location>
</feature>
<evidence type="ECO:0000313" key="2">
    <source>
        <dbReference type="EMBL" id="RZC80042.1"/>
    </source>
</evidence>
<dbReference type="InterPro" id="IPR050214">
    <property type="entry name" value="Cys_Synth/Cystath_Beta-Synth"/>
</dbReference>
<dbReference type="Gramene" id="RZC80042">
    <property type="protein sequence ID" value="RZC80042"/>
    <property type="gene ID" value="C5167_042620"/>
</dbReference>
<feature type="non-terminal residue" evidence="2">
    <location>
        <position position="178"/>
    </location>
</feature>